<evidence type="ECO:0000256" key="2">
    <source>
        <dbReference type="PROSITE-ProRule" id="PRU00335"/>
    </source>
</evidence>
<dbReference type="InterPro" id="IPR036271">
    <property type="entry name" value="Tet_transcr_reg_TetR-rel_C_sf"/>
</dbReference>
<dbReference type="InterPro" id="IPR001647">
    <property type="entry name" value="HTH_TetR"/>
</dbReference>
<organism evidence="4 5">
    <name type="scientific">Kibdelosporangium banguiense</name>
    <dbReference type="NCBI Taxonomy" id="1365924"/>
    <lineage>
        <taxon>Bacteria</taxon>
        <taxon>Bacillati</taxon>
        <taxon>Actinomycetota</taxon>
        <taxon>Actinomycetes</taxon>
        <taxon>Pseudonocardiales</taxon>
        <taxon>Pseudonocardiaceae</taxon>
        <taxon>Kibdelosporangium</taxon>
    </lineage>
</organism>
<proteinExistence type="predicted"/>
<comment type="caution">
    <text evidence="4">The sequence shown here is derived from an EMBL/GenBank/DDBJ whole genome shotgun (WGS) entry which is preliminary data.</text>
</comment>
<feature type="domain" description="HTH tetR-type" evidence="3">
    <location>
        <begin position="1"/>
        <end position="61"/>
    </location>
</feature>
<dbReference type="PANTHER" id="PTHR43479:SF11">
    <property type="entry name" value="ACREF_ENVCD OPERON REPRESSOR-RELATED"/>
    <property type="match status" value="1"/>
</dbReference>
<evidence type="ECO:0000256" key="1">
    <source>
        <dbReference type="ARBA" id="ARBA00023125"/>
    </source>
</evidence>
<dbReference type="SUPFAM" id="SSF46689">
    <property type="entry name" value="Homeodomain-like"/>
    <property type="match status" value="1"/>
</dbReference>
<evidence type="ECO:0000313" key="5">
    <source>
        <dbReference type="Proteomes" id="UP001519332"/>
    </source>
</evidence>
<dbReference type="Gene3D" id="1.10.357.10">
    <property type="entry name" value="Tetracycline Repressor, domain 2"/>
    <property type="match status" value="1"/>
</dbReference>
<dbReference type="Proteomes" id="UP001519332">
    <property type="component" value="Unassembled WGS sequence"/>
</dbReference>
<dbReference type="InterPro" id="IPR023772">
    <property type="entry name" value="DNA-bd_HTH_TetR-type_CS"/>
</dbReference>
<gene>
    <name evidence="4" type="ORF">JOF56_008141</name>
</gene>
<keyword evidence="5" id="KW-1185">Reference proteome</keyword>
<dbReference type="SUPFAM" id="SSF48498">
    <property type="entry name" value="Tetracyclin repressor-like, C-terminal domain"/>
    <property type="match status" value="1"/>
</dbReference>
<dbReference type="PANTHER" id="PTHR43479">
    <property type="entry name" value="ACREF/ENVCD OPERON REPRESSOR-RELATED"/>
    <property type="match status" value="1"/>
</dbReference>
<accession>A0ABS4TTM6</accession>
<dbReference type="Pfam" id="PF00440">
    <property type="entry name" value="TetR_N"/>
    <property type="match status" value="1"/>
</dbReference>
<dbReference type="EMBL" id="JAGINW010000001">
    <property type="protein sequence ID" value="MBP2327756.1"/>
    <property type="molecule type" value="Genomic_DNA"/>
</dbReference>
<keyword evidence="1 2" id="KW-0238">DNA-binding</keyword>
<feature type="DNA-binding region" description="H-T-H motif" evidence="2">
    <location>
        <begin position="24"/>
        <end position="43"/>
    </location>
</feature>
<sequence>MAVRDEILQAALFCFSSEGYEHTTVARIREASGVSNGALFHHFRSKEAIAGALYLDAMASIHDAYRQVLTGRPATIAEGVGDFVRQHLRWIEEHPDLARFIYAQGRFHRLPEVDARLEEMNADIGAAYVEWLEPFIARGDVLRLPLDVMVAIVTGPAHAIAQRWLADGGQGSLLRHADVLAQAATAGLGATPVPVPPSPHRPATARIRIELLDDDGAPLASGRTELRLDPSE</sequence>
<evidence type="ECO:0000259" key="3">
    <source>
        <dbReference type="PROSITE" id="PS50977"/>
    </source>
</evidence>
<reference evidence="4 5" key="1">
    <citation type="submission" date="2021-03" db="EMBL/GenBank/DDBJ databases">
        <title>Sequencing the genomes of 1000 actinobacteria strains.</title>
        <authorList>
            <person name="Klenk H.-P."/>
        </authorList>
    </citation>
    <scope>NUCLEOTIDE SEQUENCE [LARGE SCALE GENOMIC DNA]</scope>
    <source>
        <strain evidence="4 5">DSM 46670</strain>
    </source>
</reference>
<dbReference type="PROSITE" id="PS01081">
    <property type="entry name" value="HTH_TETR_1"/>
    <property type="match status" value="1"/>
</dbReference>
<dbReference type="PRINTS" id="PR00455">
    <property type="entry name" value="HTHTETR"/>
</dbReference>
<dbReference type="RefSeq" id="WP_209644780.1">
    <property type="nucleotide sequence ID" value="NZ_JAGINW010000001.1"/>
</dbReference>
<evidence type="ECO:0000313" key="4">
    <source>
        <dbReference type="EMBL" id="MBP2327756.1"/>
    </source>
</evidence>
<name>A0ABS4TTM6_9PSEU</name>
<protein>
    <submittedName>
        <fullName evidence="4">AcrR family transcriptional regulator</fullName>
    </submittedName>
</protein>
<dbReference type="InterPro" id="IPR009057">
    <property type="entry name" value="Homeodomain-like_sf"/>
</dbReference>
<dbReference type="PROSITE" id="PS50977">
    <property type="entry name" value="HTH_TETR_2"/>
    <property type="match status" value="1"/>
</dbReference>
<dbReference type="InterPro" id="IPR050624">
    <property type="entry name" value="HTH-type_Tx_Regulator"/>
</dbReference>